<gene>
    <name evidence="1" type="ORF">CEXT_119301</name>
</gene>
<organism evidence="1 2">
    <name type="scientific">Caerostris extrusa</name>
    <name type="common">Bark spider</name>
    <name type="synonym">Caerostris bankana</name>
    <dbReference type="NCBI Taxonomy" id="172846"/>
    <lineage>
        <taxon>Eukaryota</taxon>
        <taxon>Metazoa</taxon>
        <taxon>Ecdysozoa</taxon>
        <taxon>Arthropoda</taxon>
        <taxon>Chelicerata</taxon>
        <taxon>Arachnida</taxon>
        <taxon>Araneae</taxon>
        <taxon>Araneomorphae</taxon>
        <taxon>Entelegynae</taxon>
        <taxon>Araneoidea</taxon>
        <taxon>Araneidae</taxon>
        <taxon>Caerostris</taxon>
    </lineage>
</organism>
<reference evidence="1 2" key="1">
    <citation type="submission" date="2021-06" db="EMBL/GenBank/DDBJ databases">
        <title>Caerostris extrusa draft genome.</title>
        <authorList>
            <person name="Kono N."/>
            <person name="Arakawa K."/>
        </authorList>
    </citation>
    <scope>NUCLEOTIDE SEQUENCE [LARGE SCALE GENOMIC DNA]</scope>
</reference>
<accession>A0AAV4XNW8</accession>
<evidence type="ECO:0008006" key="3">
    <source>
        <dbReference type="Google" id="ProtNLM"/>
    </source>
</evidence>
<protein>
    <recommendedName>
        <fullName evidence="3">LAGLIDADG homing endonuclease</fullName>
    </recommendedName>
</protein>
<keyword evidence="2" id="KW-1185">Reference proteome</keyword>
<comment type="caution">
    <text evidence="1">The sequence shown here is derived from an EMBL/GenBank/DDBJ whole genome shotgun (WGS) entry which is preliminary data.</text>
</comment>
<dbReference type="Proteomes" id="UP001054945">
    <property type="component" value="Unassembled WGS sequence"/>
</dbReference>
<proteinExistence type="predicted"/>
<dbReference type="EMBL" id="BPLR01018073">
    <property type="protein sequence ID" value="GIY96686.1"/>
    <property type="molecule type" value="Genomic_DNA"/>
</dbReference>
<evidence type="ECO:0000313" key="1">
    <source>
        <dbReference type="EMBL" id="GIY96686.1"/>
    </source>
</evidence>
<evidence type="ECO:0000313" key="2">
    <source>
        <dbReference type="Proteomes" id="UP001054945"/>
    </source>
</evidence>
<sequence>METPGYNLPKRHLKNFTADADQHREITTYLKTTNMEYFCNYSEKSSTSESRTKGLPISYTEDEIAEALKVLVRFKIDKVIQLSNLKIKARIPVWQLTYLRCEENEKIFDINRLLYLTVRVEI</sequence>
<dbReference type="AlphaFoldDB" id="A0AAV4XNW8"/>
<name>A0AAV4XNW8_CAEEX</name>